<gene>
    <name evidence="5" type="ORF">FOXB_13701</name>
</gene>
<evidence type="ECO:0008006" key="6">
    <source>
        <dbReference type="Google" id="ProtNLM"/>
    </source>
</evidence>
<dbReference type="Pfam" id="PF06985">
    <property type="entry name" value="HET"/>
    <property type="match status" value="1"/>
</dbReference>
<dbReference type="PANTHER" id="PTHR42748:SF14">
    <property type="entry name" value="SNOAL-LIKE DOMAIN-CONTAINING PROTEIN"/>
    <property type="match status" value="1"/>
</dbReference>
<protein>
    <recommendedName>
        <fullName evidence="6">NmrA-like domain-containing protein</fullName>
    </recommendedName>
</protein>
<dbReference type="STRING" id="660025.F9G4W9"/>
<dbReference type="Gene3D" id="3.40.50.720">
    <property type="entry name" value="NAD(P)-binding Rossmann-like Domain"/>
    <property type="match status" value="1"/>
</dbReference>
<dbReference type="EMBL" id="AFQF01003430">
    <property type="protein sequence ID" value="EGU75789.1"/>
    <property type="molecule type" value="Genomic_DNA"/>
</dbReference>
<feature type="domain" description="Heterokaryon incompatibility" evidence="4">
    <location>
        <begin position="367"/>
        <end position="514"/>
    </location>
</feature>
<reference evidence="5" key="1">
    <citation type="journal article" date="2012" name="Mol. Plant Microbe Interact.">
        <title>A highly conserved effector in Fusarium oxysporum is required for full virulence on Arabidopsis.</title>
        <authorList>
            <person name="Thatcher L.F."/>
            <person name="Gardiner D.M."/>
            <person name="Kazan K."/>
            <person name="Manners J."/>
        </authorList>
    </citation>
    <scope>NUCLEOTIDE SEQUENCE [LARGE SCALE GENOMIC DNA]</scope>
    <source>
        <strain evidence="5">Fo5176</strain>
    </source>
</reference>
<evidence type="ECO:0000256" key="2">
    <source>
        <dbReference type="ARBA" id="ARBA00022857"/>
    </source>
</evidence>
<organism evidence="5">
    <name type="scientific">Fusarium oxysporum (strain Fo5176)</name>
    <name type="common">Fusarium vascular wilt</name>
    <dbReference type="NCBI Taxonomy" id="660025"/>
    <lineage>
        <taxon>Eukaryota</taxon>
        <taxon>Fungi</taxon>
        <taxon>Dikarya</taxon>
        <taxon>Ascomycota</taxon>
        <taxon>Pezizomycotina</taxon>
        <taxon>Sordariomycetes</taxon>
        <taxon>Hypocreomycetidae</taxon>
        <taxon>Hypocreales</taxon>
        <taxon>Nectriaceae</taxon>
        <taxon>Fusarium</taxon>
        <taxon>Fusarium oxysporum species complex</taxon>
    </lineage>
</organism>
<dbReference type="OrthoDB" id="300709at2759"/>
<sequence>MAHRIFVIGATGAQGLPVCRGLTKDGAYSLRVLTRDVNSQRAKQLAELGDVEFIEGSFANEDNLRKGYEGCWGAFVNIDGFNTGEKTETYWTIRAYELAIESGIKFFVFGNLDYGYKKSGYDPKFRCGHYDGKGRMAEWMLSQRKAHSMGTAIFTTGPYIEMAVSAQTVMTPRIVDGVVTWAVPLADGAIPHVALDDCDHYVRWLFDNPERSDGLDLEVAIDHIAYHDLAQAFQKVTGKPAQFIDIPLATYFDHLPLKGTVPAGYNADPNDPATMTIVQNFTGFWNMWRNSGGNKGVIKRDYKLLDEIHPNRIRTAEDFFRREEEKRKAQGLPSIFETIESGNLGMILKLSEDGRKVQHCDSACLYFVVLSYVWGDLSDTLPLDVSGHVIHATKNLHHVLDCLLASRFDELLWIDALCIDQQNPQERAVQVVMMGDIYSHARYVLAFLSPEAEPFNLGLDYIEATSRDATIHFDPSISPHLTVQGLNASDKLLQDSIIGFLAAPWWTRVWTVQEFLLARKVMFQCGDRLIDAAIVRKACRSWIDHENSCCWVARRPIDGSAHGFLDIPTTLRMKHLMDMLVPGKLYTEDFLAAISLFRIAEIQATAAGYPSIIPGPTLGGITVINGWRQLADLAAYSDASPIENPSSPERERAFENAVSGGFSSMKWLQGSLEYTKAYQAWLEWFVSSEVALAKSCKQIIQDLDELIRQTSERRRFIVTSDGQKLHKVTRTYAKKILKSP</sequence>
<dbReference type="PANTHER" id="PTHR42748">
    <property type="entry name" value="NITROGEN METABOLITE REPRESSION PROTEIN NMRA FAMILY MEMBER"/>
    <property type="match status" value="1"/>
</dbReference>
<evidence type="ECO:0000259" key="3">
    <source>
        <dbReference type="Pfam" id="PF05368"/>
    </source>
</evidence>
<dbReference type="SUPFAM" id="SSF51735">
    <property type="entry name" value="NAD(P)-binding Rossmann-fold domains"/>
    <property type="match status" value="1"/>
</dbReference>
<dbReference type="AlphaFoldDB" id="F9G4W9"/>
<name>F9G4W9_FUSOF</name>
<evidence type="ECO:0000256" key="1">
    <source>
        <dbReference type="ARBA" id="ARBA00006328"/>
    </source>
</evidence>
<comment type="caution">
    <text evidence="5">The sequence shown here is derived from an EMBL/GenBank/DDBJ whole genome shotgun (WGS) entry which is preliminary data.</text>
</comment>
<dbReference type="InterPro" id="IPR036291">
    <property type="entry name" value="NAD(P)-bd_dom_sf"/>
</dbReference>
<comment type="similarity">
    <text evidence="1">Belongs to the NmrA-type oxidoreductase family.</text>
</comment>
<dbReference type="InterPro" id="IPR051164">
    <property type="entry name" value="NmrA-like_oxidored"/>
</dbReference>
<dbReference type="InterPro" id="IPR010730">
    <property type="entry name" value="HET"/>
</dbReference>
<accession>F9G4W9</accession>
<evidence type="ECO:0000259" key="4">
    <source>
        <dbReference type="Pfam" id="PF06985"/>
    </source>
</evidence>
<evidence type="ECO:0000313" key="5">
    <source>
        <dbReference type="EMBL" id="EGU75789.1"/>
    </source>
</evidence>
<dbReference type="InterPro" id="IPR008030">
    <property type="entry name" value="NmrA-like"/>
</dbReference>
<feature type="domain" description="NmrA-like" evidence="3">
    <location>
        <begin position="3"/>
        <end position="256"/>
    </location>
</feature>
<dbReference type="Pfam" id="PF05368">
    <property type="entry name" value="NmrA"/>
    <property type="match status" value="1"/>
</dbReference>
<proteinExistence type="inferred from homology"/>
<dbReference type="GO" id="GO:0005634">
    <property type="term" value="C:nucleus"/>
    <property type="evidence" value="ECO:0007669"/>
    <property type="project" value="TreeGrafter"/>
</dbReference>
<keyword evidence="2" id="KW-0521">NADP</keyword>
<dbReference type="Gene3D" id="3.90.25.10">
    <property type="entry name" value="UDP-galactose 4-epimerase, domain 1"/>
    <property type="match status" value="1"/>
</dbReference>